<comment type="caution">
    <text evidence="1">The sequence shown here is derived from an EMBL/GenBank/DDBJ whole genome shotgun (WGS) entry which is preliminary data.</text>
</comment>
<protein>
    <submittedName>
        <fullName evidence="1">Toxin-antitoxin system, toxin component</fullName>
    </submittedName>
</protein>
<dbReference type="Proteomes" id="UP001108029">
    <property type="component" value="Unassembled WGS sequence"/>
</dbReference>
<reference evidence="1" key="1">
    <citation type="submission" date="2021-12" db="EMBL/GenBank/DDBJ databases">
        <authorList>
            <person name="Lee J.-H."/>
            <person name="Kim S.-B."/>
        </authorList>
    </citation>
    <scope>NUCLEOTIDE SEQUENCE</scope>
    <source>
        <strain evidence="1">NR30</strain>
    </source>
</reference>
<evidence type="ECO:0000313" key="1">
    <source>
        <dbReference type="EMBL" id="MCD9875657.1"/>
    </source>
</evidence>
<dbReference type="RefSeq" id="WP_232649761.1">
    <property type="nucleotide sequence ID" value="NZ_JAJSBI010000008.1"/>
</dbReference>
<evidence type="ECO:0000313" key="2">
    <source>
        <dbReference type="Proteomes" id="UP001108029"/>
    </source>
</evidence>
<keyword evidence="2" id="KW-1185">Reference proteome</keyword>
<dbReference type="AlphaFoldDB" id="A0A9Q3VPW1"/>
<dbReference type="EMBL" id="JAJSBI010000008">
    <property type="protein sequence ID" value="MCD9875657.1"/>
    <property type="molecule type" value="Genomic_DNA"/>
</dbReference>
<name>A0A9Q3VPW1_9ACTN</name>
<proteinExistence type="predicted"/>
<sequence length="176" mass="19063">MAELSGAVSKAVDLPAEPRAVFSALCKAMSDRRGGRPVTLSIRPFPETIASTTGLWLELPEQDVIVIEESLAPDHQLVVVGHELWHMHAGHRGHDLGGAAVAARAALRGEVDWPELVRHVAARSHSDTHDEVTAESFGLLLGSRLNTWLALPGTTRTLDDIARRINASLGYNSRWG</sequence>
<gene>
    <name evidence="1" type="ORF">LJ657_18720</name>
</gene>
<organism evidence="1 2">
    <name type="scientific">Streptomyces guryensis</name>
    <dbReference type="NCBI Taxonomy" id="2886947"/>
    <lineage>
        <taxon>Bacteria</taxon>
        <taxon>Bacillati</taxon>
        <taxon>Actinomycetota</taxon>
        <taxon>Actinomycetes</taxon>
        <taxon>Kitasatosporales</taxon>
        <taxon>Streptomycetaceae</taxon>
        <taxon>Streptomyces</taxon>
    </lineage>
</organism>
<accession>A0A9Q3VPW1</accession>